<dbReference type="InterPro" id="IPR006680">
    <property type="entry name" value="Amidohydro-rel"/>
</dbReference>
<dbReference type="SUPFAM" id="SSF51338">
    <property type="entry name" value="Composite domain of metallo-dependent hydrolases"/>
    <property type="match status" value="1"/>
</dbReference>
<dbReference type="InterPro" id="IPR057744">
    <property type="entry name" value="OTAase-like"/>
</dbReference>
<dbReference type="InterPro" id="IPR011059">
    <property type="entry name" value="Metal-dep_hydrolase_composite"/>
</dbReference>
<accession>A0ABR8R684</accession>
<dbReference type="Gene3D" id="2.30.40.10">
    <property type="entry name" value="Urease, subunit C, domain 1"/>
    <property type="match status" value="1"/>
</dbReference>
<organism evidence="2 3">
    <name type="scientific">Psychrobacillus faecigallinarum</name>
    <dbReference type="NCBI Taxonomy" id="2762235"/>
    <lineage>
        <taxon>Bacteria</taxon>
        <taxon>Bacillati</taxon>
        <taxon>Bacillota</taxon>
        <taxon>Bacilli</taxon>
        <taxon>Bacillales</taxon>
        <taxon>Bacillaceae</taxon>
        <taxon>Psychrobacillus</taxon>
    </lineage>
</organism>
<comment type="caution">
    <text evidence="2">The sequence shown here is derived from an EMBL/GenBank/DDBJ whole genome shotgun (WGS) entry which is preliminary data.</text>
</comment>
<dbReference type="InterPro" id="IPR051781">
    <property type="entry name" value="Metallo-dep_Hydrolase"/>
</dbReference>
<gene>
    <name evidence="2" type="ORF">H9650_03545</name>
</gene>
<evidence type="ECO:0000313" key="2">
    <source>
        <dbReference type="EMBL" id="MBD7943182.1"/>
    </source>
</evidence>
<sequence length="392" mass="42862">MKMQTILYNCSLINGLDEEIIENAYLIIEDKKIKEIGTGEIEKVESANLVDIKGQYVMPGLIDCHVHLVWDGSEDPQKNIQHLDESTIALEAYSHALLTLKEGITTVRDVASPKKSVLNLRDVINSGDLIGPTIIASGPAICMTGGHVHYLGKEADGPDDVRRATRQVMKEGADLIKLMATGGIYTFGEEPGSPQLNVDELKAAVEEAHKKNKKVAAHAEGLEGIHNCIEAGVDTIEHAIYADESALQKMKENGTYLVPTMIVMKRLATDENIPEWALEKARHVVQPHAEMLEKAVKLGVKIATGTDCGSPVTPPNYYFDELQIMEDAGMSRMEVIHASTQIAAECLGLEDRGVLKEGMFADLLIVESNPLDSILALKDSKRVMKNGLFINS</sequence>
<dbReference type="CDD" id="cd01299">
    <property type="entry name" value="Met_dep_hydrolase_A"/>
    <property type="match status" value="1"/>
</dbReference>
<proteinExistence type="predicted"/>
<dbReference type="PANTHER" id="PTHR43135">
    <property type="entry name" value="ALPHA-D-RIBOSE 1-METHYLPHOSPHONATE 5-TRIPHOSPHATE DIPHOSPHATASE"/>
    <property type="match status" value="1"/>
</dbReference>
<dbReference type="Gene3D" id="3.20.20.140">
    <property type="entry name" value="Metal-dependent hydrolases"/>
    <property type="match status" value="1"/>
</dbReference>
<protein>
    <submittedName>
        <fullName evidence="2">Amidohydrolase family protein</fullName>
    </submittedName>
</protein>
<name>A0ABR8R684_9BACI</name>
<dbReference type="Pfam" id="PF01979">
    <property type="entry name" value="Amidohydro_1"/>
    <property type="match status" value="1"/>
</dbReference>
<reference evidence="2 3" key="1">
    <citation type="submission" date="2020-08" db="EMBL/GenBank/DDBJ databases">
        <title>A Genomic Blueprint of the Chicken Gut Microbiome.</title>
        <authorList>
            <person name="Gilroy R."/>
            <person name="Ravi A."/>
            <person name="Getino M."/>
            <person name="Pursley I."/>
            <person name="Horton D.L."/>
            <person name="Alikhan N.-F."/>
            <person name="Baker D."/>
            <person name="Gharbi K."/>
            <person name="Hall N."/>
            <person name="Watson M."/>
            <person name="Adriaenssens E.M."/>
            <person name="Foster-Nyarko E."/>
            <person name="Jarju S."/>
            <person name="Secka A."/>
            <person name="Antonio M."/>
            <person name="Oren A."/>
            <person name="Chaudhuri R."/>
            <person name="La Ragione R.M."/>
            <person name="Hildebrand F."/>
            <person name="Pallen M.J."/>
        </authorList>
    </citation>
    <scope>NUCLEOTIDE SEQUENCE [LARGE SCALE GENOMIC DNA]</scope>
    <source>
        <strain evidence="2 3">Sa2BUA9</strain>
    </source>
</reference>
<dbReference type="PANTHER" id="PTHR43135:SF3">
    <property type="entry name" value="ALPHA-D-RIBOSE 1-METHYLPHOSPHONATE 5-TRIPHOSPHATE DIPHOSPHATASE"/>
    <property type="match status" value="1"/>
</dbReference>
<keyword evidence="3" id="KW-1185">Reference proteome</keyword>
<dbReference type="SUPFAM" id="SSF51556">
    <property type="entry name" value="Metallo-dependent hydrolases"/>
    <property type="match status" value="1"/>
</dbReference>
<evidence type="ECO:0000259" key="1">
    <source>
        <dbReference type="Pfam" id="PF01979"/>
    </source>
</evidence>
<evidence type="ECO:0000313" key="3">
    <source>
        <dbReference type="Proteomes" id="UP000640786"/>
    </source>
</evidence>
<dbReference type="InterPro" id="IPR032466">
    <property type="entry name" value="Metal_Hydrolase"/>
</dbReference>
<feature type="domain" description="Amidohydrolase-related" evidence="1">
    <location>
        <begin position="56"/>
        <end position="387"/>
    </location>
</feature>
<dbReference type="EMBL" id="JACSQO010000001">
    <property type="protein sequence ID" value="MBD7943182.1"/>
    <property type="molecule type" value="Genomic_DNA"/>
</dbReference>
<dbReference type="Proteomes" id="UP000640786">
    <property type="component" value="Unassembled WGS sequence"/>
</dbReference>